<feature type="transmembrane region" description="Helical" evidence="1">
    <location>
        <begin position="161"/>
        <end position="194"/>
    </location>
</feature>
<dbReference type="RefSeq" id="WP_235281743.1">
    <property type="nucleotide sequence ID" value="NZ_JYIX01000035.1"/>
</dbReference>
<feature type="transmembrane region" description="Helical" evidence="1">
    <location>
        <begin position="352"/>
        <end position="371"/>
    </location>
</feature>
<keyword evidence="1" id="KW-1133">Transmembrane helix</keyword>
<accession>A0A0F0LN73</accession>
<protein>
    <recommendedName>
        <fullName evidence="4">Mannosyltransferase (PIG-V)</fullName>
    </recommendedName>
</protein>
<evidence type="ECO:0000313" key="2">
    <source>
        <dbReference type="EMBL" id="KJL32991.1"/>
    </source>
</evidence>
<feature type="transmembrane region" description="Helical" evidence="1">
    <location>
        <begin position="391"/>
        <end position="416"/>
    </location>
</feature>
<evidence type="ECO:0008006" key="4">
    <source>
        <dbReference type="Google" id="ProtNLM"/>
    </source>
</evidence>
<feature type="transmembrane region" description="Helical" evidence="1">
    <location>
        <begin position="214"/>
        <end position="235"/>
    </location>
</feature>
<feature type="transmembrane region" description="Helical" evidence="1">
    <location>
        <begin position="31"/>
        <end position="52"/>
    </location>
</feature>
<gene>
    <name evidence="2" type="ORF">RS86_02166</name>
</gene>
<name>A0A0F0LN73_9MICO</name>
<dbReference type="EMBL" id="JYIX01000035">
    <property type="protein sequence ID" value="KJL32991.1"/>
    <property type="molecule type" value="Genomic_DNA"/>
</dbReference>
<feature type="transmembrane region" description="Helical" evidence="1">
    <location>
        <begin position="129"/>
        <end position="149"/>
    </location>
</feature>
<keyword evidence="1" id="KW-0472">Membrane</keyword>
<keyword evidence="1" id="KW-0812">Transmembrane</keyword>
<sequence length="423" mass="46650">MPELAATAVPRRRNAAAAPRWAARFYARTPAWAGILAVYVGARLITTGLMFWATTLSGAPGSRFGNGASIASFVTGWDAQWYWYIVVYGYPTVLPLGPDGHITQNAWAFLPVYPWVSQVFAFPFGSGGWGVGAALVSLVAGYLCCLVLFRMMRGRIGRMAAMWTVVFFASGPLGALFQVGYAEVLNMLFLLLALDGLIRRRYVRLYPLIVLMGFTRPGVLAFALMLGLMLVLRWVRRKADPLTGREVVHYLALGALGVVVGFAWQVIAGVATGVPNAYLETELSWRGFWMPQDGHTVFSPFEGWLSAVPYWAQLLGLPGWLGLVVLALLVLLFAAALIFGPGVRRLGPEIRLFSASYALYLLAVFFPQSSTLRLMFPIAPLWGAVGWRRSWWLRIAVLLACIGLQALWIANVYGFANTFWRVP</sequence>
<evidence type="ECO:0000256" key="1">
    <source>
        <dbReference type="SAM" id="Phobius"/>
    </source>
</evidence>
<keyword evidence="3" id="KW-1185">Reference proteome</keyword>
<dbReference type="STRING" id="582680.RS86_02166"/>
<reference evidence="2 3" key="1">
    <citation type="submission" date="2015-02" db="EMBL/GenBank/DDBJ databases">
        <title>Draft genome sequences of ten Microbacterium spp. with emphasis on heavy metal contaminated environments.</title>
        <authorList>
            <person name="Corretto E."/>
        </authorList>
    </citation>
    <scope>NUCLEOTIDE SEQUENCE [LARGE SCALE GENOMIC DNA]</scope>
    <source>
        <strain evidence="2 3">ARN176</strain>
    </source>
</reference>
<organism evidence="2 3">
    <name type="scientific">Microbacterium azadirachtae</name>
    <dbReference type="NCBI Taxonomy" id="582680"/>
    <lineage>
        <taxon>Bacteria</taxon>
        <taxon>Bacillati</taxon>
        <taxon>Actinomycetota</taxon>
        <taxon>Actinomycetes</taxon>
        <taxon>Micrococcales</taxon>
        <taxon>Microbacteriaceae</taxon>
        <taxon>Microbacterium</taxon>
    </lineage>
</organism>
<feature type="transmembrane region" description="Helical" evidence="1">
    <location>
        <begin position="320"/>
        <end position="340"/>
    </location>
</feature>
<dbReference type="PATRIC" id="fig|582680.6.peg.2232"/>
<evidence type="ECO:0000313" key="3">
    <source>
        <dbReference type="Proteomes" id="UP000033740"/>
    </source>
</evidence>
<proteinExistence type="predicted"/>
<dbReference type="Proteomes" id="UP000033740">
    <property type="component" value="Unassembled WGS sequence"/>
</dbReference>
<comment type="caution">
    <text evidence="2">The sequence shown here is derived from an EMBL/GenBank/DDBJ whole genome shotgun (WGS) entry which is preliminary data.</text>
</comment>
<feature type="transmembrane region" description="Helical" evidence="1">
    <location>
        <begin position="247"/>
        <end position="267"/>
    </location>
</feature>
<dbReference type="AlphaFoldDB" id="A0A0F0LN73"/>